<gene>
    <name evidence="2" type="ORF">OG517_19200</name>
</gene>
<reference evidence="2" key="1">
    <citation type="submission" date="2022-10" db="EMBL/GenBank/DDBJ databases">
        <title>The complete genomes of actinobacterial strains from the NBC collection.</title>
        <authorList>
            <person name="Joergensen T.S."/>
            <person name="Alvarez Arevalo M."/>
            <person name="Sterndorff E.B."/>
            <person name="Faurdal D."/>
            <person name="Vuksanovic O."/>
            <person name="Mourched A.-S."/>
            <person name="Charusanti P."/>
            <person name="Shaw S."/>
            <person name="Blin K."/>
            <person name="Weber T."/>
        </authorList>
    </citation>
    <scope>NUCLEOTIDE SEQUENCE</scope>
    <source>
        <strain evidence="2">NBC_00248</strain>
    </source>
</reference>
<evidence type="ECO:0000313" key="2">
    <source>
        <dbReference type="EMBL" id="WUQ13395.1"/>
    </source>
</evidence>
<keyword evidence="3" id="KW-1185">Reference proteome</keyword>
<dbReference type="Pfam" id="PF06114">
    <property type="entry name" value="Peptidase_M78"/>
    <property type="match status" value="1"/>
</dbReference>
<dbReference type="InterPro" id="IPR052345">
    <property type="entry name" value="Rad_response_metalloprotease"/>
</dbReference>
<feature type="domain" description="HTH cro/C1-type" evidence="1">
    <location>
        <begin position="25"/>
        <end position="68"/>
    </location>
</feature>
<dbReference type="PANTHER" id="PTHR43236">
    <property type="entry name" value="ANTITOXIN HIGA1"/>
    <property type="match status" value="1"/>
</dbReference>
<dbReference type="Proteomes" id="UP001432039">
    <property type="component" value="Chromosome"/>
</dbReference>
<dbReference type="EMBL" id="CP108090">
    <property type="protein sequence ID" value="WUQ13395.1"/>
    <property type="molecule type" value="Genomic_DNA"/>
</dbReference>
<dbReference type="PANTHER" id="PTHR43236:SF2">
    <property type="entry name" value="BLL0069 PROTEIN"/>
    <property type="match status" value="1"/>
</dbReference>
<dbReference type="InterPro" id="IPR010359">
    <property type="entry name" value="IrrE_HExxH"/>
</dbReference>
<sequence>MEAAETREERSKHTLQTLISEARSTQDALVDLLGSKQCLSELATGDRLPTLHEATLLAAYFGVSPALLMQVSQPSLGVSLRLGTVDGINDATEPVTHAARLLAADRLTRDWGFKEPVTPTSSFAPSKVWHQAMAGEKTAARLRAYLGIEDLDSIEDLTGLVESLGYPVEYRRLPNNIHGISVPEKWGTDTAWVILINSDDVWSRQRFTLSHELCHVLQKDAGHVIVDRVAMPDSGPERVANNFARHFLLPDDALLHKLSRHGKIDSPISAAKLIADLVLTYGISRDSLLISLREARAPITEGPYFEYCKHATVSEIMQLSGNGELWDELNEARGSVIPSERLTRQVLDAYAAGLVSLQSVADVITDGDAEAARHELSGAGWAVPDPAGAAHA</sequence>
<protein>
    <submittedName>
        <fullName evidence="2">ImmA/IrrE family metallo-endopeptidase</fullName>
    </submittedName>
</protein>
<dbReference type="RefSeq" id="WP_328962368.1">
    <property type="nucleotide sequence ID" value="NZ_CP108090.1"/>
</dbReference>
<evidence type="ECO:0000259" key="1">
    <source>
        <dbReference type="PROSITE" id="PS50943"/>
    </source>
</evidence>
<organism evidence="2 3">
    <name type="scientific">Streptomyces virginiae</name>
    <name type="common">Streptomyces cinnamonensis</name>
    <dbReference type="NCBI Taxonomy" id="1961"/>
    <lineage>
        <taxon>Bacteria</taxon>
        <taxon>Bacillati</taxon>
        <taxon>Actinomycetota</taxon>
        <taxon>Actinomycetes</taxon>
        <taxon>Kitasatosporales</taxon>
        <taxon>Streptomycetaceae</taxon>
        <taxon>Streptomyces</taxon>
    </lineage>
</organism>
<evidence type="ECO:0000313" key="3">
    <source>
        <dbReference type="Proteomes" id="UP001432039"/>
    </source>
</evidence>
<dbReference type="InterPro" id="IPR001387">
    <property type="entry name" value="Cro/C1-type_HTH"/>
</dbReference>
<name>A0ABZ1TD93_STRVG</name>
<accession>A0ABZ1TD93</accession>
<dbReference type="Gene3D" id="1.10.10.2910">
    <property type="match status" value="1"/>
</dbReference>
<proteinExistence type="predicted"/>
<dbReference type="PROSITE" id="PS50943">
    <property type="entry name" value="HTH_CROC1"/>
    <property type="match status" value="1"/>
</dbReference>